<dbReference type="OrthoDB" id="442176at2759"/>
<reference evidence="2 3" key="1">
    <citation type="journal article" date="2023" name="Commun. Biol.">
        <title>Reorganization of the ancestral sex-determining regions during the evolution of trioecy in Pleodorina starrii.</title>
        <authorList>
            <person name="Takahashi K."/>
            <person name="Suzuki S."/>
            <person name="Kawai-Toyooka H."/>
            <person name="Yamamoto K."/>
            <person name="Hamaji T."/>
            <person name="Ootsuki R."/>
            <person name="Yamaguchi H."/>
            <person name="Kawachi M."/>
            <person name="Higashiyama T."/>
            <person name="Nozaki H."/>
        </authorList>
    </citation>
    <scope>NUCLEOTIDE SEQUENCE [LARGE SCALE GENOMIC DNA]</scope>
    <source>
        <strain evidence="2 3">NIES-4479</strain>
    </source>
</reference>
<dbReference type="InterPro" id="IPR013543">
    <property type="entry name" value="Ca/CaM-dep_prot_kinase-assoc"/>
</dbReference>
<comment type="caution">
    <text evidence="2">The sequence shown here is derived from an EMBL/GenBank/DDBJ whole genome shotgun (WGS) entry which is preliminary data.</text>
</comment>
<sequence length="175" mass="19467">MQVRITKRQTYITVIPRVVRRLTCSRTPALPPPRSAVGTDKMAAQDVLELNHKLLAAIGAGDYATYASMCDPSLTCFEPEAVGHLVEGLDFHKYYFTMPSPPPAPDAPKPHVLNTMASPHVRVIGDKCAVVSYIRLTQKMVAGAPVTVQAEETRVWEKKDDGRWVHVHMHRSLIK</sequence>
<dbReference type="EMBL" id="BRXU01000039">
    <property type="protein sequence ID" value="GLC60854.1"/>
    <property type="molecule type" value="Genomic_DNA"/>
</dbReference>
<dbReference type="Proteomes" id="UP001165080">
    <property type="component" value="Unassembled WGS sequence"/>
</dbReference>
<keyword evidence="3" id="KW-1185">Reference proteome</keyword>
<evidence type="ECO:0000259" key="1">
    <source>
        <dbReference type="Pfam" id="PF08332"/>
    </source>
</evidence>
<dbReference type="Gene3D" id="3.10.450.50">
    <property type="match status" value="1"/>
</dbReference>
<organism evidence="2 3">
    <name type="scientific">Pleodorina starrii</name>
    <dbReference type="NCBI Taxonomy" id="330485"/>
    <lineage>
        <taxon>Eukaryota</taxon>
        <taxon>Viridiplantae</taxon>
        <taxon>Chlorophyta</taxon>
        <taxon>core chlorophytes</taxon>
        <taxon>Chlorophyceae</taxon>
        <taxon>CS clade</taxon>
        <taxon>Chlamydomonadales</taxon>
        <taxon>Volvocaceae</taxon>
        <taxon>Pleodorina</taxon>
    </lineage>
</organism>
<name>A0A9W6F917_9CHLO</name>
<protein>
    <recommendedName>
        <fullName evidence="1">Calcium/calmodulin-dependent protein kinase II association-domain domain-containing protein</fullName>
    </recommendedName>
</protein>
<gene>
    <name evidence="2" type="primary">PLEST008069</name>
    <name evidence="2" type="ORF">PLESTB_001683700</name>
</gene>
<dbReference type="GO" id="GO:0005516">
    <property type="term" value="F:calmodulin binding"/>
    <property type="evidence" value="ECO:0007669"/>
    <property type="project" value="InterPro"/>
</dbReference>
<dbReference type="GO" id="GO:0004683">
    <property type="term" value="F:calcium/calmodulin-dependent protein kinase activity"/>
    <property type="evidence" value="ECO:0007669"/>
    <property type="project" value="InterPro"/>
</dbReference>
<dbReference type="SUPFAM" id="SSF54427">
    <property type="entry name" value="NTF2-like"/>
    <property type="match status" value="1"/>
</dbReference>
<dbReference type="Pfam" id="PF08332">
    <property type="entry name" value="CaMKII_AD"/>
    <property type="match status" value="1"/>
</dbReference>
<feature type="domain" description="Calcium/calmodulin-dependent protein kinase II association-domain" evidence="1">
    <location>
        <begin position="44"/>
        <end position="172"/>
    </location>
</feature>
<proteinExistence type="predicted"/>
<dbReference type="AlphaFoldDB" id="A0A9W6F917"/>
<accession>A0A9W6F917</accession>
<evidence type="ECO:0000313" key="3">
    <source>
        <dbReference type="Proteomes" id="UP001165080"/>
    </source>
</evidence>
<evidence type="ECO:0000313" key="2">
    <source>
        <dbReference type="EMBL" id="GLC60854.1"/>
    </source>
</evidence>
<dbReference type="InterPro" id="IPR032710">
    <property type="entry name" value="NTF2-like_dom_sf"/>
</dbReference>